<evidence type="ECO:0000313" key="4">
    <source>
        <dbReference type="Proteomes" id="UP000605427"/>
    </source>
</evidence>
<protein>
    <submittedName>
        <fullName evidence="3">Uncharacterized protein</fullName>
    </submittedName>
</protein>
<sequence>MNLPELTPMQDPREYSLQRRTGSTVLNGEPESKPNRAALIAGAAAFLLTATLISAVRKVERRRAVKRYFNGETTDRLAASADTLAGMIEMASREAAAAGSYPASFPLEIEREQHRLIEAYADLYRALSNEEKSRLVEPERLLLFNGIAAFQSLPPADAPTAATANRGRALGKLESAAAASGAGPSGVRFVPNESQRESLSNLYRLCAEIRELADIDNRSSYGAERSERSAARMLDGIGRRAEDG</sequence>
<reference evidence="4" key="1">
    <citation type="journal article" date="2019" name="Int. J. Syst. Evol. Microbiol.">
        <title>The Global Catalogue of Microorganisms (GCM) 10K type strain sequencing project: providing services to taxonomists for standard genome sequencing and annotation.</title>
        <authorList>
            <consortium name="The Broad Institute Genomics Platform"/>
            <consortium name="The Broad Institute Genome Sequencing Center for Infectious Disease"/>
            <person name="Wu L."/>
            <person name="Ma J."/>
        </authorList>
    </citation>
    <scope>NUCLEOTIDE SEQUENCE [LARGE SCALE GENOMIC DNA]</scope>
    <source>
        <strain evidence="4">CCM 8702</strain>
    </source>
</reference>
<comment type="caution">
    <text evidence="3">The sequence shown here is derived from an EMBL/GenBank/DDBJ whole genome shotgun (WGS) entry which is preliminary data.</text>
</comment>
<evidence type="ECO:0000256" key="1">
    <source>
        <dbReference type="SAM" id="MobiDB-lite"/>
    </source>
</evidence>
<name>A0ABQ1ZSF4_9BACL</name>
<keyword evidence="2" id="KW-0472">Membrane</keyword>
<dbReference type="RefSeq" id="WP_172242884.1">
    <property type="nucleotide sequence ID" value="NZ_BMDD01000002.1"/>
</dbReference>
<keyword evidence="2" id="KW-0812">Transmembrane</keyword>
<feature type="region of interest" description="Disordered" evidence="1">
    <location>
        <begin position="1"/>
        <end position="32"/>
    </location>
</feature>
<dbReference type="EMBL" id="BMDD01000002">
    <property type="protein sequence ID" value="GGH76814.1"/>
    <property type="molecule type" value="Genomic_DNA"/>
</dbReference>
<dbReference type="Proteomes" id="UP000605427">
    <property type="component" value="Unassembled WGS sequence"/>
</dbReference>
<proteinExistence type="predicted"/>
<gene>
    <name evidence="3" type="ORF">GCM10007362_19630</name>
</gene>
<keyword evidence="4" id="KW-1185">Reference proteome</keyword>
<feature type="transmembrane region" description="Helical" evidence="2">
    <location>
        <begin position="37"/>
        <end position="56"/>
    </location>
</feature>
<keyword evidence="2" id="KW-1133">Transmembrane helix</keyword>
<evidence type="ECO:0000313" key="3">
    <source>
        <dbReference type="EMBL" id="GGH76814.1"/>
    </source>
</evidence>
<organism evidence="3 4">
    <name type="scientific">Saccharibacillus endophyticus</name>
    <dbReference type="NCBI Taxonomy" id="2060666"/>
    <lineage>
        <taxon>Bacteria</taxon>
        <taxon>Bacillati</taxon>
        <taxon>Bacillota</taxon>
        <taxon>Bacilli</taxon>
        <taxon>Bacillales</taxon>
        <taxon>Paenibacillaceae</taxon>
        <taxon>Saccharibacillus</taxon>
    </lineage>
</organism>
<evidence type="ECO:0000256" key="2">
    <source>
        <dbReference type="SAM" id="Phobius"/>
    </source>
</evidence>
<accession>A0ABQ1ZSF4</accession>